<dbReference type="Pfam" id="PF03413">
    <property type="entry name" value="PepSY"/>
    <property type="match status" value="1"/>
</dbReference>
<dbReference type="RefSeq" id="WP_202525720.1">
    <property type="nucleotide sequence ID" value="NZ_JAVRET010000001.1"/>
</dbReference>
<name>A0ABU2QWL0_9ACTN</name>
<evidence type="ECO:0000313" key="4">
    <source>
        <dbReference type="Proteomes" id="UP001183610"/>
    </source>
</evidence>
<sequence length="230" mass="22772">MRRKSSVLGAVTVVVLAGGTLVGCGDGGSSDGGGSASRTSAGASAATTSPGSTAATSPASTSASPFSGASATLPPKKGTGSDADEHRAEAKAATMLPAPEAIGKALAHTPGKVLSAEIDDNAQDRLIWEFEILAKDGTLQAVNVNPAGGAILSSHQERGESDDLARGKRLLTGGATDAAAAAKAAAAKGTVVSVKLKPENGGHWSVETGPGDRDWSVPLDSVKVSPERHD</sequence>
<evidence type="ECO:0000256" key="1">
    <source>
        <dbReference type="SAM" id="MobiDB-lite"/>
    </source>
</evidence>
<evidence type="ECO:0000259" key="2">
    <source>
        <dbReference type="Pfam" id="PF03413"/>
    </source>
</evidence>
<feature type="region of interest" description="Disordered" evidence="1">
    <location>
        <begin position="24"/>
        <end position="89"/>
    </location>
</feature>
<dbReference type="EMBL" id="JAVRET010000001">
    <property type="protein sequence ID" value="MDT0407594.1"/>
    <property type="molecule type" value="Genomic_DNA"/>
</dbReference>
<feature type="compositionally biased region" description="Low complexity" evidence="1">
    <location>
        <begin position="36"/>
        <end position="72"/>
    </location>
</feature>
<gene>
    <name evidence="3" type="ORF">RM698_00810</name>
</gene>
<dbReference type="Proteomes" id="UP001183610">
    <property type="component" value="Unassembled WGS sequence"/>
</dbReference>
<feature type="compositionally biased region" description="Gly residues" evidence="1">
    <location>
        <begin position="24"/>
        <end position="35"/>
    </location>
</feature>
<protein>
    <submittedName>
        <fullName evidence="3">PepSY domain-containing protein</fullName>
    </submittedName>
</protein>
<evidence type="ECO:0000313" key="3">
    <source>
        <dbReference type="EMBL" id="MDT0407594.1"/>
    </source>
</evidence>
<comment type="caution">
    <text evidence="3">The sequence shown here is derived from an EMBL/GenBank/DDBJ whole genome shotgun (WGS) entry which is preliminary data.</text>
</comment>
<feature type="domain" description="PepSY" evidence="2">
    <location>
        <begin position="100"/>
        <end position="154"/>
    </location>
</feature>
<dbReference type="InterPro" id="IPR025711">
    <property type="entry name" value="PepSY"/>
</dbReference>
<organism evidence="3 4">
    <name type="scientific">Streptomyces evansiae</name>
    <dbReference type="NCBI Taxonomy" id="3075535"/>
    <lineage>
        <taxon>Bacteria</taxon>
        <taxon>Bacillati</taxon>
        <taxon>Actinomycetota</taxon>
        <taxon>Actinomycetes</taxon>
        <taxon>Kitasatosporales</taxon>
        <taxon>Streptomycetaceae</taxon>
        <taxon>Streptomyces</taxon>
    </lineage>
</organism>
<accession>A0ABU2QWL0</accession>
<dbReference type="PROSITE" id="PS51257">
    <property type="entry name" value="PROKAR_LIPOPROTEIN"/>
    <property type="match status" value="1"/>
</dbReference>
<reference evidence="4" key="1">
    <citation type="submission" date="2023-07" db="EMBL/GenBank/DDBJ databases">
        <title>30 novel species of actinomycetes from the DSMZ collection.</title>
        <authorList>
            <person name="Nouioui I."/>
        </authorList>
    </citation>
    <scope>NUCLEOTIDE SEQUENCE [LARGE SCALE GENOMIC DNA]</scope>
    <source>
        <strain evidence="4">DSM 41979</strain>
    </source>
</reference>
<dbReference type="Gene3D" id="3.10.450.40">
    <property type="match status" value="1"/>
</dbReference>
<keyword evidence="4" id="KW-1185">Reference proteome</keyword>
<feature type="region of interest" description="Disordered" evidence="1">
    <location>
        <begin position="196"/>
        <end position="230"/>
    </location>
</feature>
<proteinExistence type="predicted"/>